<evidence type="ECO:0000256" key="2">
    <source>
        <dbReference type="ARBA" id="ARBA00006840"/>
    </source>
</evidence>
<dbReference type="AlphaFoldDB" id="A0A0T6B7E1"/>
<dbReference type="Pfam" id="PF00335">
    <property type="entry name" value="Tetraspanin"/>
    <property type="match status" value="1"/>
</dbReference>
<keyword evidence="9" id="KW-1185">Reference proteome</keyword>
<feature type="disulfide bond" evidence="6">
    <location>
        <begin position="142"/>
        <end position="179"/>
    </location>
</feature>
<reference evidence="8 9" key="1">
    <citation type="submission" date="2015-09" db="EMBL/GenBank/DDBJ databases">
        <title>Draft genome of the scarab beetle Oryctes borbonicus.</title>
        <authorList>
            <person name="Meyer J.M."/>
            <person name="Markov G.V."/>
            <person name="Baskaran P."/>
            <person name="Herrmann M."/>
            <person name="Sommer R.J."/>
            <person name="Roedelsperger C."/>
        </authorList>
    </citation>
    <scope>NUCLEOTIDE SEQUENCE [LARGE SCALE GENOMIC DNA]</scope>
    <source>
        <strain evidence="8">OB123</strain>
        <tissue evidence="8">Whole animal</tissue>
    </source>
</reference>
<feature type="transmembrane region" description="Helical" evidence="7">
    <location>
        <begin position="45"/>
        <end position="69"/>
    </location>
</feature>
<evidence type="ECO:0000256" key="4">
    <source>
        <dbReference type="ARBA" id="ARBA00022989"/>
    </source>
</evidence>
<evidence type="ECO:0000256" key="6">
    <source>
        <dbReference type="PIRSR" id="PIRSR002419-1"/>
    </source>
</evidence>
<feature type="transmembrane region" description="Helical" evidence="7">
    <location>
        <begin position="12"/>
        <end position="33"/>
    </location>
</feature>
<feature type="transmembrane region" description="Helical" evidence="7">
    <location>
        <begin position="81"/>
        <end position="105"/>
    </location>
</feature>
<evidence type="ECO:0000256" key="5">
    <source>
        <dbReference type="ARBA" id="ARBA00023136"/>
    </source>
</evidence>
<dbReference type="CDD" id="cd03127">
    <property type="entry name" value="tetraspanin_LEL"/>
    <property type="match status" value="1"/>
</dbReference>
<dbReference type="GO" id="GO:0005886">
    <property type="term" value="C:plasma membrane"/>
    <property type="evidence" value="ECO:0007669"/>
    <property type="project" value="TreeGrafter"/>
</dbReference>
<gene>
    <name evidence="8" type="ORF">AMK59_4024</name>
</gene>
<evidence type="ECO:0000256" key="7">
    <source>
        <dbReference type="RuleBase" id="RU361218"/>
    </source>
</evidence>
<name>A0A0T6B7E1_9SCAR</name>
<dbReference type="PIRSF" id="PIRSF002419">
    <property type="entry name" value="Tetraspanin"/>
    <property type="match status" value="1"/>
</dbReference>
<comment type="similarity">
    <text evidence="2 7">Belongs to the tetraspanin (TM4SF) family.</text>
</comment>
<comment type="subcellular location">
    <subcellularLocation>
        <location evidence="1 7">Membrane</location>
        <topology evidence="1 7">Multi-pass membrane protein</topology>
    </subcellularLocation>
</comment>
<sequence length="252" mass="29147">MLSLKCRKALCVFYSWILFISGVVLICFALILAYRIFYYYQFVPFNFYCPCVVLCVLGIIHLFLTWLGINGPTREHDFHILAFIAITATLFFIEISTGTWAIVLWNKTEDAVTLLMRKSLSEYVNQSYNKKVWTRLERELQCCGYNGYTDYNKTEAVPLSCCSINNNPTPSCTIIQQGCRDPLTTHIEYLIIQLSATSFSVGLYQIIGIVTFAYFYKFLKIERLNRSTLRRSRIHSLRRQMSHAGVESSSHI</sequence>
<dbReference type="EMBL" id="LJIG01009483">
    <property type="protein sequence ID" value="KRT82989.1"/>
    <property type="molecule type" value="Genomic_DNA"/>
</dbReference>
<keyword evidence="3 7" id="KW-0812">Transmembrane</keyword>
<dbReference type="PANTHER" id="PTHR19282:SF534">
    <property type="entry name" value="TETRASPANIN FAMILY-RELATED"/>
    <property type="match status" value="1"/>
</dbReference>
<keyword evidence="5 7" id="KW-0472">Membrane</keyword>
<dbReference type="InterPro" id="IPR000301">
    <property type="entry name" value="Tetraspanin_animals"/>
</dbReference>
<evidence type="ECO:0000256" key="1">
    <source>
        <dbReference type="ARBA" id="ARBA00004141"/>
    </source>
</evidence>
<dbReference type="Proteomes" id="UP000051574">
    <property type="component" value="Unassembled WGS sequence"/>
</dbReference>
<dbReference type="PRINTS" id="PR00259">
    <property type="entry name" value="TMFOUR"/>
</dbReference>
<dbReference type="InterPro" id="IPR018499">
    <property type="entry name" value="Tetraspanin/Peripherin"/>
</dbReference>
<organism evidence="8 9">
    <name type="scientific">Oryctes borbonicus</name>
    <dbReference type="NCBI Taxonomy" id="1629725"/>
    <lineage>
        <taxon>Eukaryota</taxon>
        <taxon>Metazoa</taxon>
        <taxon>Ecdysozoa</taxon>
        <taxon>Arthropoda</taxon>
        <taxon>Hexapoda</taxon>
        <taxon>Insecta</taxon>
        <taxon>Pterygota</taxon>
        <taxon>Neoptera</taxon>
        <taxon>Endopterygota</taxon>
        <taxon>Coleoptera</taxon>
        <taxon>Polyphaga</taxon>
        <taxon>Scarabaeiformia</taxon>
        <taxon>Scarabaeidae</taxon>
        <taxon>Dynastinae</taxon>
        <taxon>Oryctes</taxon>
    </lineage>
</organism>
<comment type="caution">
    <text evidence="8">The sequence shown here is derived from an EMBL/GenBank/DDBJ whole genome shotgun (WGS) entry which is preliminary data.</text>
</comment>
<accession>A0A0T6B7E1</accession>
<keyword evidence="6" id="KW-1015">Disulfide bond</keyword>
<dbReference type="SUPFAM" id="SSF48652">
    <property type="entry name" value="Tetraspanin"/>
    <property type="match status" value="1"/>
</dbReference>
<keyword evidence="4 7" id="KW-1133">Transmembrane helix</keyword>
<proteinExistence type="inferred from homology"/>
<dbReference type="InterPro" id="IPR008952">
    <property type="entry name" value="Tetraspanin_EC2_sf"/>
</dbReference>
<feature type="disulfide bond" evidence="6">
    <location>
        <begin position="143"/>
        <end position="161"/>
    </location>
</feature>
<evidence type="ECO:0000313" key="8">
    <source>
        <dbReference type="EMBL" id="KRT82989.1"/>
    </source>
</evidence>
<dbReference type="Gene3D" id="1.10.1450.10">
    <property type="entry name" value="Tetraspanin"/>
    <property type="match status" value="1"/>
</dbReference>
<evidence type="ECO:0000313" key="9">
    <source>
        <dbReference type="Proteomes" id="UP000051574"/>
    </source>
</evidence>
<dbReference type="PANTHER" id="PTHR19282">
    <property type="entry name" value="TETRASPANIN"/>
    <property type="match status" value="1"/>
</dbReference>
<dbReference type="OrthoDB" id="6239677at2759"/>
<evidence type="ECO:0000256" key="3">
    <source>
        <dbReference type="ARBA" id="ARBA00022692"/>
    </source>
</evidence>
<protein>
    <recommendedName>
        <fullName evidence="7">Tetraspanin</fullName>
    </recommendedName>
</protein>
<feature type="transmembrane region" description="Helical" evidence="7">
    <location>
        <begin position="190"/>
        <end position="216"/>
    </location>
</feature>